<sequence>MSYLNAFIYTKGNTLLHRLDPRSKGVMAISAAVSLGLLVSGVAVYLILIAILLLVIYASGLGRQVYASIRSYAILSVILFAVNLWATRSLVVSALVVERLVLFVEIFSVISLTTSPEDLGSALLKLGLPYTFVLAFTMSLRFLPTVANELRSIEDSQKSRGLELDKGGFVARIKKYVPILIPLLVNTIIRAEQVAEAMESKCFGATTRPTRIRDLKFGLADWLTVVLSAAALAALSYHYALTHSALTFL</sequence>
<dbReference type="EMBL" id="NEXE01000006">
    <property type="protein sequence ID" value="PSN92305.1"/>
    <property type="molecule type" value="Genomic_DNA"/>
</dbReference>
<dbReference type="PANTHER" id="PTHR33514:SF13">
    <property type="entry name" value="PROTEIN ABCI12, CHLOROPLASTIC"/>
    <property type="match status" value="1"/>
</dbReference>
<dbReference type="AlphaFoldDB" id="A0A2R6B121"/>
<evidence type="ECO:0000256" key="2">
    <source>
        <dbReference type="ARBA" id="ARBA00022692"/>
    </source>
</evidence>
<dbReference type="CDD" id="cd16914">
    <property type="entry name" value="EcfT"/>
    <property type="match status" value="1"/>
</dbReference>
<keyword evidence="3 5" id="KW-1133">Transmembrane helix</keyword>
<evidence type="ECO:0000313" key="7">
    <source>
        <dbReference type="Proteomes" id="UP000240322"/>
    </source>
</evidence>
<dbReference type="PANTHER" id="PTHR33514">
    <property type="entry name" value="PROTEIN ABCI12, CHLOROPLASTIC"/>
    <property type="match status" value="1"/>
</dbReference>
<evidence type="ECO:0000256" key="5">
    <source>
        <dbReference type="SAM" id="Phobius"/>
    </source>
</evidence>
<organism evidence="6 7">
    <name type="scientific">Candidatus Marsarchaeota G2 archaeon OSP_D</name>
    <dbReference type="NCBI Taxonomy" id="1978157"/>
    <lineage>
        <taxon>Archaea</taxon>
        <taxon>Candidatus Marsarchaeota</taxon>
        <taxon>Candidatus Marsarchaeota group 2</taxon>
    </lineage>
</organism>
<protein>
    <recommendedName>
        <fullName evidence="8">Cobalt ABC transporter permease</fullName>
    </recommendedName>
</protein>
<dbReference type="InterPro" id="IPR003339">
    <property type="entry name" value="ABC/ECF_trnsptr_transmembrane"/>
</dbReference>
<evidence type="ECO:0000256" key="3">
    <source>
        <dbReference type="ARBA" id="ARBA00022989"/>
    </source>
</evidence>
<evidence type="ECO:0000313" key="6">
    <source>
        <dbReference type="EMBL" id="PSN92305.1"/>
    </source>
</evidence>
<accession>A0A2R6B121</accession>
<evidence type="ECO:0008006" key="8">
    <source>
        <dbReference type="Google" id="ProtNLM"/>
    </source>
</evidence>
<comment type="caution">
    <text evidence="6">The sequence shown here is derived from an EMBL/GenBank/DDBJ whole genome shotgun (WGS) entry which is preliminary data.</text>
</comment>
<comment type="subcellular location">
    <subcellularLocation>
        <location evidence="1">Membrane</location>
        <topology evidence="1">Multi-pass membrane protein</topology>
    </subcellularLocation>
</comment>
<evidence type="ECO:0000256" key="4">
    <source>
        <dbReference type="ARBA" id="ARBA00023136"/>
    </source>
</evidence>
<dbReference type="GO" id="GO:0005886">
    <property type="term" value="C:plasma membrane"/>
    <property type="evidence" value="ECO:0007669"/>
    <property type="project" value="TreeGrafter"/>
</dbReference>
<dbReference type="Proteomes" id="UP000240322">
    <property type="component" value="Unassembled WGS sequence"/>
</dbReference>
<name>A0A2R6B121_9ARCH</name>
<feature type="transmembrane region" description="Helical" evidence="5">
    <location>
        <begin position="122"/>
        <end position="143"/>
    </location>
</feature>
<keyword evidence="2 5" id="KW-0812">Transmembrane</keyword>
<feature type="transmembrane region" description="Helical" evidence="5">
    <location>
        <begin position="65"/>
        <end position="85"/>
    </location>
</feature>
<feature type="transmembrane region" description="Helical" evidence="5">
    <location>
        <begin position="26"/>
        <end position="59"/>
    </location>
</feature>
<dbReference type="Pfam" id="PF02361">
    <property type="entry name" value="CbiQ"/>
    <property type="match status" value="1"/>
</dbReference>
<proteinExistence type="predicted"/>
<feature type="transmembrane region" description="Helical" evidence="5">
    <location>
        <begin position="90"/>
        <end position="110"/>
    </location>
</feature>
<feature type="transmembrane region" description="Helical" evidence="5">
    <location>
        <begin position="219"/>
        <end position="240"/>
    </location>
</feature>
<evidence type="ECO:0000256" key="1">
    <source>
        <dbReference type="ARBA" id="ARBA00004141"/>
    </source>
</evidence>
<reference evidence="6 7" key="1">
    <citation type="submission" date="2017-04" db="EMBL/GenBank/DDBJ databases">
        <title>Novel microbial lineages endemic to geothermal iron-oxide mats fill important gaps in the evolutionary history of Archaea.</title>
        <authorList>
            <person name="Jay Z.J."/>
            <person name="Beam J.P."/>
            <person name="Dlakic M."/>
            <person name="Rusch D.B."/>
            <person name="Kozubal M.A."/>
            <person name="Inskeep W.P."/>
        </authorList>
    </citation>
    <scope>NUCLEOTIDE SEQUENCE [LARGE SCALE GENOMIC DNA]</scope>
    <source>
        <strain evidence="6">OSP_D</strain>
    </source>
</reference>
<gene>
    <name evidence="6" type="ORF">B9Q03_01355</name>
</gene>
<keyword evidence="4 5" id="KW-0472">Membrane</keyword>